<keyword evidence="2" id="KW-1133">Transmembrane helix</keyword>
<protein>
    <recommendedName>
        <fullName evidence="5">SD-repeat containing protein B domain-containing protein</fullName>
    </recommendedName>
</protein>
<dbReference type="Proteomes" id="UP001589535">
    <property type="component" value="Unassembled WGS sequence"/>
</dbReference>
<feature type="transmembrane region" description="Helical" evidence="2">
    <location>
        <begin position="540"/>
        <end position="560"/>
    </location>
</feature>
<organism evidence="3 4">
    <name type="scientific">Amycolatopsis plumensis</name>
    <dbReference type="NCBI Taxonomy" id="236508"/>
    <lineage>
        <taxon>Bacteria</taxon>
        <taxon>Bacillati</taxon>
        <taxon>Actinomycetota</taxon>
        <taxon>Actinomycetes</taxon>
        <taxon>Pseudonocardiales</taxon>
        <taxon>Pseudonocardiaceae</taxon>
        <taxon>Amycolatopsis</taxon>
    </lineage>
</organism>
<evidence type="ECO:0000313" key="3">
    <source>
        <dbReference type="EMBL" id="MFB9683281.1"/>
    </source>
</evidence>
<evidence type="ECO:0008006" key="5">
    <source>
        <dbReference type="Google" id="ProtNLM"/>
    </source>
</evidence>
<reference evidence="3 4" key="1">
    <citation type="submission" date="2024-09" db="EMBL/GenBank/DDBJ databases">
        <authorList>
            <person name="Sun Q."/>
            <person name="Mori K."/>
        </authorList>
    </citation>
    <scope>NUCLEOTIDE SEQUENCE [LARGE SCALE GENOMIC DNA]</scope>
    <source>
        <strain evidence="3 4">JCM 13852</strain>
    </source>
</reference>
<feature type="compositionally biased region" description="Low complexity" evidence="1">
    <location>
        <begin position="508"/>
        <end position="520"/>
    </location>
</feature>
<keyword evidence="4" id="KW-1185">Reference proteome</keyword>
<evidence type="ECO:0000313" key="4">
    <source>
        <dbReference type="Proteomes" id="UP001589535"/>
    </source>
</evidence>
<sequence>MTAAAVLTSVFAGPAGAEEPTPATTAPAASEAPSTSEAPAPEPSATEPEGKPAAAQPQAATDERAKITATAELDKDLYQSDEDVPFTFTLTNTGSVPAKGLRVGQDIGKPAALVVYADDNGWGKLSWPGVDLDPGKTFVLKTTGKIRDITQDEVVLEGNVFDSDGRGVADFRDTAKVERTLVPTKGTVYGDRNGNGVFDDGEQLSGIPLALQYVNGPNRYEATSGPGGKIDFGDVTAATYYLGGASAGDWLIPFQRIRIGTGSKDLLIRAVPPLNGALKASMAFTQDSYQPGDLAHLTVTLANSGPIPLTGIVASCDRYGSDAALKAGAGWGDLATFADGVTIPPGQTRTFDVAERVPDAARNAGVVTADCDFGYREVGIDEHPVASAEAAVPGGKATLVGDVAVYDDRGQVKQGIAGVKVVLASDRHCPVTAEQTTDAKGHFEFHDVVPGPQYRLFFLPPAGWRIKEENPWSIFVHGPADRPVELRVQAEQGDAPLPSVPVNPADCTASAPTSTAPTAAGGSGGGQSGASGLASTGVDVIGLGALALLALALGGGLLFGGRRRRHTF</sequence>
<feature type="region of interest" description="Disordered" evidence="1">
    <location>
        <begin position="494"/>
        <end position="531"/>
    </location>
</feature>
<feature type="compositionally biased region" description="Low complexity" evidence="1">
    <location>
        <begin position="12"/>
        <end position="47"/>
    </location>
</feature>
<proteinExistence type="predicted"/>
<evidence type="ECO:0000256" key="1">
    <source>
        <dbReference type="SAM" id="MobiDB-lite"/>
    </source>
</evidence>
<comment type="caution">
    <text evidence="3">The sequence shown here is derived from an EMBL/GenBank/DDBJ whole genome shotgun (WGS) entry which is preliminary data.</text>
</comment>
<dbReference type="EMBL" id="JBHMBK010000002">
    <property type="protein sequence ID" value="MFB9683281.1"/>
    <property type="molecule type" value="Genomic_DNA"/>
</dbReference>
<name>A0ABV5TYI2_9PSEU</name>
<keyword evidence="2" id="KW-0812">Transmembrane</keyword>
<dbReference type="RefSeq" id="WP_378189257.1">
    <property type="nucleotide sequence ID" value="NZ_JBHMBK010000002.1"/>
</dbReference>
<dbReference type="SUPFAM" id="SSF117074">
    <property type="entry name" value="Hypothetical protein PA1324"/>
    <property type="match status" value="2"/>
</dbReference>
<accession>A0ABV5TYI2</accession>
<dbReference type="Gene3D" id="2.60.40.10">
    <property type="entry name" value="Immunoglobulins"/>
    <property type="match status" value="1"/>
</dbReference>
<feature type="region of interest" description="Disordered" evidence="1">
    <location>
        <begin position="1"/>
        <end position="63"/>
    </location>
</feature>
<keyword evidence="2" id="KW-0472">Membrane</keyword>
<evidence type="ECO:0000256" key="2">
    <source>
        <dbReference type="SAM" id="Phobius"/>
    </source>
</evidence>
<dbReference type="InterPro" id="IPR013783">
    <property type="entry name" value="Ig-like_fold"/>
</dbReference>
<gene>
    <name evidence="3" type="ORF">ACFFTO_03715</name>
</gene>